<feature type="region of interest" description="Disordered" evidence="1">
    <location>
        <begin position="1"/>
        <end position="40"/>
    </location>
</feature>
<comment type="caution">
    <text evidence="2">The sequence shown here is derived from an EMBL/GenBank/DDBJ whole genome shotgun (WGS) entry which is preliminary data.</text>
</comment>
<evidence type="ECO:0000313" key="2">
    <source>
        <dbReference type="EMBL" id="GMF17999.1"/>
    </source>
</evidence>
<sequence>MVGSGSTPSTPAANSSGQRASTSAAAAPITTTATSGGATASSVAGGAVAGLTGTGAVPGPGASCGGLFGAVSGGHGLGGFNSGPISTGQFGLLAMGRLELEWLRRQ</sequence>
<protein>
    <submittedName>
        <fullName evidence="2">Unnamed protein product</fullName>
    </submittedName>
</protein>
<gene>
    <name evidence="2" type="ORF">Pfra01_000143600</name>
</gene>
<name>A0A9W6TQE8_9STRA</name>
<dbReference type="EMBL" id="BSXT01000115">
    <property type="protein sequence ID" value="GMF17999.1"/>
    <property type="molecule type" value="Genomic_DNA"/>
</dbReference>
<organism evidence="2 3">
    <name type="scientific">Phytophthora fragariaefolia</name>
    <dbReference type="NCBI Taxonomy" id="1490495"/>
    <lineage>
        <taxon>Eukaryota</taxon>
        <taxon>Sar</taxon>
        <taxon>Stramenopiles</taxon>
        <taxon>Oomycota</taxon>
        <taxon>Peronosporomycetes</taxon>
        <taxon>Peronosporales</taxon>
        <taxon>Peronosporaceae</taxon>
        <taxon>Phytophthora</taxon>
    </lineage>
</organism>
<dbReference type="Proteomes" id="UP001165121">
    <property type="component" value="Unassembled WGS sequence"/>
</dbReference>
<reference evidence="2" key="1">
    <citation type="submission" date="2023-04" db="EMBL/GenBank/DDBJ databases">
        <title>Phytophthora fragariaefolia NBRC 109709.</title>
        <authorList>
            <person name="Ichikawa N."/>
            <person name="Sato H."/>
            <person name="Tonouchi N."/>
        </authorList>
    </citation>
    <scope>NUCLEOTIDE SEQUENCE</scope>
    <source>
        <strain evidence="2">NBRC 109709</strain>
    </source>
</reference>
<dbReference type="AlphaFoldDB" id="A0A9W6TQE8"/>
<accession>A0A9W6TQE8</accession>
<proteinExistence type="predicted"/>
<evidence type="ECO:0000313" key="3">
    <source>
        <dbReference type="Proteomes" id="UP001165121"/>
    </source>
</evidence>
<feature type="compositionally biased region" description="Polar residues" evidence="1">
    <location>
        <begin position="1"/>
        <end position="14"/>
    </location>
</feature>
<keyword evidence="3" id="KW-1185">Reference proteome</keyword>
<feature type="compositionally biased region" description="Low complexity" evidence="1">
    <location>
        <begin position="15"/>
        <end position="40"/>
    </location>
</feature>
<evidence type="ECO:0000256" key="1">
    <source>
        <dbReference type="SAM" id="MobiDB-lite"/>
    </source>
</evidence>